<name>A0A2W2G3F7_9ACTN</name>
<dbReference type="Gene3D" id="3.40.630.30">
    <property type="match status" value="1"/>
</dbReference>
<dbReference type="Proteomes" id="UP000248544">
    <property type="component" value="Unassembled WGS sequence"/>
</dbReference>
<dbReference type="Pfam" id="PF00583">
    <property type="entry name" value="Acetyltransf_1"/>
    <property type="match status" value="1"/>
</dbReference>
<proteinExistence type="predicted"/>
<gene>
    <name evidence="2" type="ORF">C1I98_32655</name>
</gene>
<dbReference type="CDD" id="cd04301">
    <property type="entry name" value="NAT_SF"/>
    <property type="match status" value="1"/>
</dbReference>
<dbReference type="SUPFAM" id="SSF55729">
    <property type="entry name" value="Acyl-CoA N-acyltransferases (Nat)"/>
    <property type="match status" value="1"/>
</dbReference>
<feature type="domain" description="N-acetyltransferase" evidence="1">
    <location>
        <begin position="12"/>
        <end position="171"/>
    </location>
</feature>
<protein>
    <submittedName>
        <fullName evidence="2">N-acetyltransferase</fullName>
    </submittedName>
</protein>
<evidence type="ECO:0000259" key="1">
    <source>
        <dbReference type="PROSITE" id="PS51186"/>
    </source>
</evidence>
<dbReference type="AlphaFoldDB" id="A0A2W2G3F7"/>
<comment type="caution">
    <text evidence="2">The sequence shown here is derived from an EMBL/GenBank/DDBJ whole genome shotgun (WGS) entry which is preliminary data.</text>
</comment>
<reference evidence="2 3" key="1">
    <citation type="submission" date="2018-01" db="EMBL/GenBank/DDBJ databases">
        <title>Draft genome sequence of Sphaerisporangium sp. 7K107.</title>
        <authorList>
            <person name="Sahin N."/>
            <person name="Saygin H."/>
            <person name="Ay H."/>
        </authorList>
    </citation>
    <scope>NUCLEOTIDE SEQUENCE [LARGE SCALE GENOMIC DNA]</scope>
    <source>
        <strain evidence="2 3">7K107</strain>
    </source>
</reference>
<dbReference type="PROSITE" id="PS51186">
    <property type="entry name" value="GNAT"/>
    <property type="match status" value="1"/>
</dbReference>
<dbReference type="EMBL" id="POUA01000393">
    <property type="protein sequence ID" value="PZG28667.1"/>
    <property type="molecule type" value="Genomic_DNA"/>
</dbReference>
<evidence type="ECO:0000313" key="2">
    <source>
        <dbReference type="EMBL" id="PZG28667.1"/>
    </source>
</evidence>
<dbReference type="GO" id="GO:0016747">
    <property type="term" value="F:acyltransferase activity, transferring groups other than amino-acyl groups"/>
    <property type="evidence" value="ECO:0007669"/>
    <property type="project" value="InterPro"/>
</dbReference>
<accession>A0A2W2G3F7</accession>
<dbReference type="InterPro" id="IPR000182">
    <property type="entry name" value="GNAT_dom"/>
</dbReference>
<evidence type="ECO:0000313" key="3">
    <source>
        <dbReference type="Proteomes" id="UP000248544"/>
    </source>
</evidence>
<sequence>MTAESGPVENGPVLVECADTDEELFRRFYDTVLAPSFPPAELVGLDAALSYYRAPASGALGTIALVDGEPAAGALGGHYQASGILLLDYLATRAQARGRGLGSALIAHIRRNWVPRQRPVAVLAEVEDPGLHPVTPFGDPVARLRMYERTGWSLLPLAYFQPALAPGLPRVRGMLLICLAPPGGTVPAPAVAAFLDAYMTGCEGAGTVRSDPEFLALRGQATAFGADIPLWPLSRAPEVHRR</sequence>
<keyword evidence="2" id="KW-0808">Transferase</keyword>
<organism evidence="2 3">
    <name type="scientific">Spongiactinospora gelatinilytica</name>
    <dbReference type="NCBI Taxonomy" id="2666298"/>
    <lineage>
        <taxon>Bacteria</taxon>
        <taxon>Bacillati</taxon>
        <taxon>Actinomycetota</taxon>
        <taxon>Actinomycetes</taxon>
        <taxon>Streptosporangiales</taxon>
        <taxon>Streptosporangiaceae</taxon>
        <taxon>Spongiactinospora</taxon>
    </lineage>
</organism>
<keyword evidence="3" id="KW-1185">Reference proteome</keyword>
<dbReference type="InterPro" id="IPR016181">
    <property type="entry name" value="Acyl_CoA_acyltransferase"/>
</dbReference>
<dbReference type="RefSeq" id="WP_111171211.1">
    <property type="nucleotide sequence ID" value="NZ_POUA01000393.1"/>
</dbReference>